<evidence type="ECO:0000256" key="8">
    <source>
        <dbReference type="ARBA" id="ARBA00023136"/>
    </source>
</evidence>
<feature type="transmembrane region" description="Helical" evidence="9">
    <location>
        <begin position="157"/>
        <end position="179"/>
    </location>
</feature>
<feature type="transmembrane region" description="Helical" evidence="9">
    <location>
        <begin position="216"/>
        <end position="241"/>
    </location>
</feature>
<dbReference type="PANTHER" id="PTHR30578">
    <property type="entry name" value="ELECTRON TRANSPORT COMPLEX PROTEIN RNFD"/>
    <property type="match status" value="1"/>
</dbReference>
<protein>
    <submittedName>
        <fullName evidence="10">Uncharacterized protein</fullName>
    </submittedName>
</protein>
<feature type="transmembrane region" description="Helical" evidence="9">
    <location>
        <begin position="128"/>
        <end position="150"/>
    </location>
</feature>
<sequence>MKVKQWIKTPKGYVILCMLAYVLLASAGTMDIKGVVNAGIAVSVSVAADMLGTSLVKKKRTPPYSAVITGLIVALILSTSASWIIVAATALLAIVPKYVFVNKKKAIFNPAALGLLLSSLLFQTGQSWWGAFGDLPAWSLIFPVIGGYLVTKRVNKFPLVFSFLGTYFVLLLIMGIFQFGDATDALRIPYINASLFFALFMLTDPPTSPAKYKDQIIFGILCAVAGAMVYAYFGGLIYLFVGLLAGNLYHYARTRPSYRTQLLTR</sequence>
<dbReference type="RefSeq" id="WP_074082899.1">
    <property type="nucleotide sequence ID" value="NZ_LVWI01000048.1"/>
</dbReference>
<dbReference type="EMBL" id="LVWI01000048">
    <property type="protein sequence ID" value="OKP85071.1"/>
    <property type="molecule type" value="Genomic_DNA"/>
</dbReference>
<evidence type="ECO:0000256" key="9">
    <source>
        <dbReference type="SAM" id="Phobius"/>
    </source>
</evidence>
<keyword evidence="5 9" id="KW-0812">Transmembrane</keyword>
<feature type="transmembrane region" description="Helical" evidence="9">
    <location>
        <begin position="67"/>
        <end position="94"/>
    </location>
</feature>
<accession>A0ABX3EN16</accession>
<evidence type="ECO:0000256" key="1">
    <source>
        <dbReference type="ARBA" id="ARBA00022448"/>
    </source>
</evidence>
<evidence type="ECO:0000313" key="11">
    <source>
        <dbReference type="Proteomes" id="UP000186058"/>
    </source>
</evidence>
<dbReference type="Proteomes" id="UP000186058">
    <property type="component" value="Unassembled WGS sequence"/>
</dbReference>
<keyword evidence="3" id="KW-0285">Flavoprotein</keyword>
<name>A0ABX3EN16_9BACL</name>
<comment type="caution">
    <text evidence="10">The sequence shown here is derived from an EMBL/GenBank/DDBJ whole genome shotgun (WGS) entry which is preliminary data.</text>
</comment>
<evidence type="ECO:0000256" key="3">
    <source>
        <dbReference type="ARBA" id="ARBA00022630"/>
    </source>
</evidence>
<keyword evidence="8 9" id="KW-0472">Membrane</keyword>
<dbReference type="Pfam" id="PF03116">
    <property type="entry name" value="NQR2_RnfD_RnfE"/>
    <property type="match status" value="2"/>
</dbReference>
<keyword evidence="11" id="KW-1185">Reference proteome</keyword>
<dbReference type="InterPro" id="IPR004338">
    <property type="entry name" value="NqrB/RnfD"/>
</dbReference>
<keyword evidence="6" id="KW-1278">Translocase</keyword>
<proteinExistence type="predicted"/>
<keyword evidence="2" id="KW-0597">Phosphoprotein</keyword>
<gene>
    <name evidence="10" type="ORF">A3844_17595</name>
</gene>
<dbReference type="PANTHER" id="PTHR30578:SF0">
    <property type="entry name" value="ION-TRANSLOCATING OXIDOREDUCTASE COMPLEX SUBUNIT D"/>
    <property type="match status" value="1"/>
</dbReference>
<evidence type="ECO:0000256" key="6">
    <source>
        <dbReference type="ARBA" id="ARBA00022967"/>
    </source>
</evidence>
<evidence type="ECO:0000313" key="10">
    <source>
        <dbReference type="EMBL" id="OKP85071.1"/>
    </source>
</evidence>
<keyword evidence="7 9" id="KW-1133">Transmembrane helix</keyword>
<evidence type="ECO:0000256" key="4">
    <source>
        <dbReference type="ARBA" id="ARBA00022643"/>
    </source>
</evidence>
<evidence type="ECO:0000256" key="2">
    <source>
        <dbReference type="ARBA" id="ARBA00022553"/>
    </source>
</evidence>
<evidence type="ECO:0000256" key="7">
    <source>
        <dbReference type="ARBA" id="ARBA00022989"/>
    </source>
</evidence>
<organism evidence="10 11">
    <name type="scientific">Paenibacillus helianthi</name>
    <dbReference type="NCBI Taxonomy" id="1349432"/>
    <lineage>
        <taxon>Bacteria</taxon>
        <taxon>Bacillati</taxon>
        <taxon>Bacillota</taxon>
        <taxon>Bacilli</taxon>
        <taxon>Bacillales</taxon>
        <taxon>Paenibacillaceae</taxon>
        <taxon>Paenibacillus</taxon>
    </lineage>
</organism>
<keyword evidence="1" id="KW-0813">Transport</keyword>
<reference evidence="10 11" key="1">
    <citation type="submission" date="2016-03" db="EMBL/GenBank/DDBJ databases">
        <authorList>
            <person name="Sant'Anna F.H."/>
            <person name="Ambrosini A."/>
            <person name="Souza R."/>
            <person name="Bach E."/>
            <person name="Fernandes G."/>
            <person name="Balsanelli E."/>
            <person name="Baura V.A."/>
            <person name="Souza E.M."/>
            <person name="Passaglia L."/>
        </authorList>
    </citation>
    <scope>NUCLEOTIDE SEQUENCE [LARGE SCALE GENOMIC DNA]</scope>
    <source>
        <strain evidence="10 11">P26E</strain>
    </source>
</reference>
<evidence type="ECO:0000256" key="5">
    <source>
        <dbReference type="ARBA" id="ARBA00022692"/>
    </source>
</evidence>
<keyword evidence="4" id="KW-0288">FMN</keyword>